<reference evidence="2" key="1">
    <citation type="submission" date="2023-03" db="EMBL/GenBank/DDBJ databases">
        <authorList>
            <person name="Steffen K."/>
            <person name="Cardenas P."/>
        </authorList>
    </citation>
    <scope>NUCLEOTIDE SEQUENCE</scope>
</reference>
<keyword evidence="3" id="KW-1185">Reference proteome</keyword>
<evidence type="ECO:0000313" key="2">
    <source>
        <dbReference type="EMBL" id="CAI8014574.1"/>
    </source>
</evidence>
<dbReference type="EMBL" id="CASHTH010001375">
    <property type="protein sequence ID" value="CAI8014574.1"/>
    <property type="molecule type" value="Genomic_DNA"/>
</dbReference>
<evidence type="ECO:0000313" key="3">
    <source>
        <dbReference type="Proteomes" id="UP001174909"/>
    </source>
</evidence>
<proteinExistence type="predicted"/>
<name>A0AA35WBN3_GEOBA</name>
<evidence type="ECO:0000256" key="1">
    <source>
        <dbReference type="SAM" id="MobiDB-lite"/>
    </source>
</evidence>
<dbReference type="Proteomes" id="UP001174909">
    <property type="component" value="Unassembled WGS sequence"/>
</dbReference>
<organism evidence="2 3">
    <name type="scientific">Geodia barretti</name>
    <name type="common">Barrett's horny sponge</name>
    <dbReference type="NCBI Taxonomy" id="519541"/>
    <lineage>
        <taxon>Eukaryota</taxon>
        <taxon>Metazoa</taxon>
        <taxon>Porifera</taxon>
        <taxon>Demospongiae</taxon>
        <taxon>Heteroscleromorpha</taxon>
        <taxon>Tetractinellida</taxon>
        <taxon>Astrophorina</taxon>
        <taxon>Geodiidae</taxon>
        <taxon>Geodia</taxon>
    </lineage>
</organism>
<feature type="non-terminal residue" evidence="2">
    <location>
        <position position="1"/>
    </location>
</feature>
<feature type="compositionally biased region" description="Basic and acidic residues" evidence="1">
    <location>
        <begin position="1"/>
        <end position="42"/>
    </location>
</feature>
<feature type="region of interest" description="Disordered" evidence="1">
    <location>
        <begin position="1"/>
        <end position="83"/>
    </location>
</feature>
<gene>
    <name evidence="2" type="ORF">GBAR_LOCUS9090</name>
</gene>
<dbReference type="AlphaFoldDB" id="A0AA35WBN3"/>
<feature type="compositionally biased region" description="Basic and acidic residues" evidence="1">
    <location>
        <begin position="73"/>
        <end position="83"/>
    </location>
</feature>
<comment type="caution">
    <text evidence="2">The sequence shown here is derived from an EMBL/GenBank/DDBJ whole genome shotgun (WGS) entry which is preliminary data.</text>
</comment>
<accession>A0AA35WBN3</accession>
<feature type="compositionally biased region" description="Polar residues" evidence="1">
    <location>
        <begin position="44"/>
        <end position="59"/>
    </location>
</feature>
<sequence>EGDREEREGSEVKAESEGREEEGREGEKERERRSLCERERRRWSTLNENESSATVQTGHLQEDKIENGPIENEGERREMEGGRVVESKGEFAVFERKERERRGKKREWGRGTEREREEREIAMEIERSTLQITTCLYGGVR</sequence>
<protein>
    <submittedName>
        <fullName evidence="2">Uncharacterized protein</fullName>
    </submittedName>
</protein>